<dbReference type="AlphaFoldDB" id="A0A0A9BJC2"/>
<reference evidence="1" key="2">
    <citation type="journal article" date="2015" name="Data Brief">
        <title>Shoot transcriptome of the giant reed, Arundo donax.</title>
        <authorList>
            <person name="Barrero R.A."/>
            <person name="Guerrero F.D."/>
            <person name="Moolhuijzen P."/>
            <person name="Goolsby J.A."/>
            <person name="Tidwell J."/>
            <person name="Bellgard S.E."/>
            <person name="Bellgard M.I."/>
        </authorList>
    </citation>
    <scope>NUCLEOTIDE SEQUENCE</scope>
    <source>
        <tissue evidence="1">Shoot tissue taken approximately 20 cm above the soil surface</tissue>
    </source>
</reference>
<name>A0A0A9BJC2_ARUDO</name>
<sequence>MSGIVSWAVPWRRRGICRPMEQQCAGSSRLNQ</sequence>
<evidence type="ECO:0000313" key="1">
    <source>
        <dbReference type="EMBL" id="JAD62238.1"/>
    </source>
</evidence>
<organism evidence="1">
    <name type="scientific">Arundo donax</name>
    <name type="common">Giant reed</name>
    <name type="synonym">Donax arundinaceus</name>
    <dbReference type="NCBI Taxonomy" id="35708"/>
    <lineage>
        <taxon>Eukaryota</taxon>
        <taxon>Viridiplantae</taxon>
        <taxon>Streptophyta</taxon>
        <taxon>Embryophyta</taxon>
        <taxon>Tracheophyta</taxon>
        <taxon>Spermatophyta</taxon>
        <taxon>Magnoliopsida</taxon>
        <taxon>Liliopsida</taxon>
        <taxon>Poales</taxon>
        <taxon>Poaceae</taxon>
        <taxon>PACMAD clade</taxon>
        <taxon>Arundinoideae</taxon>
        <taxon>Arundineae</taxon>
        <taxon>Arundo</taxon>
    </lineage>
</organism>
<protein>
    <submittedName>
        <fullName evidence="1">Uncharacterized protein</fullName>
    </submittedName>
</protein>
<reference evidence="1" key="1">
    <citation type="submission" date="2014-09" db="EMBL/GenBank/DDBJ databases">
        <authorList>
            <person name="Magalhaes I.L.F."/>
            <person name="Oliveira U."/>
            <person name="Santos F.R."/>
            <person name="Vidigal T.H.D.A."/>
            <person name="Brescovit A.D."/>
            <person name="Santos A.J."/>
        </authorList>
    </citation>
    <scope>NUCLEOTIDE SEQUENCE</scope>
    <source>
        <tissue evidence="1">Shoot tissue taken approximately 20 cm above the soil surface</tissue>
    </source>
</reference>
<accession>A0A0A9BJC2</accession>
<proteinExistence type="predicted"/>
<dbReference type="EMBL" id="GBRH01235657">
    <property type="protein sequence ID" value="JAD62238.1"/>
    <property type="molecule type" value="Transcribed_RNA"/>
</dbReference>